<evidence type="ECO:0000259" key="10">
    <source>
        <dbReference type="PROSITE" id="PS50262"/>
    </source>
</evidence>
<proteinExistence type="predicted"/>
<keyword evidence="7" id="KW-0675">Receptor</keyword>
<dbReference type="PANTHER" id="PTHR24249:SF411">
    <property type="entry name" value="G-PROTEIN COUPLED RECEPTORS FAMILY 1 PROFILE DOMAIN-CONTAINING PROTEIN"/>
    <property type="match status" value="1"/>
</dbReference>
<evidence type="ECO:0000313" key="11">
    <source>
        <dbReference type="EMBL" id="ELU16160.1"/>
    </source>
</evidence>
<dbReference type="PROSITE" id="PS50262">
    <property type="entry name" value="G_PROTEIN_RECEP_F1_2"/>
    <property type="match status" value="1"/>
</dbReference>
<dbReference type="Proteomes" id="UP000014760">
    <property type="component" value="Unassembled WGS sequence"/>
</dbReference>
<dbReference type="EnsemblMetazoa" id="CapteT214326">
    <property type="protein sequence ID" value="CapteP214326"/>
    <property type="gene ID" value="CapteG214326"/>
</dbReference>
<dbReference type="EMBL" id="KB293301">
    <property type="protein sequence ID" value="ELU16160.1"/>
    <property type="molecule type" value="Genomic_DNA"/>
</dbReference>
<dbReference type="InterPro" id="IPR050569">
    <property type="entry name" value="TAAR"/>
</dbReference>
<feature type="domain" description="G-protein coupled receptors family 1 profile" evidence="10">
    <location>
        <begin position="43"/>
        <end position="305"/>
    </location>
</feature>
<reference evidence="13" key="1">
    <citation type="submission" date="2012-12" db="EMBL/GenBank/DDBJ databases">
        <authorList>
            <person name="Hellsten U."/>
            <person name="Grimwood J."/>
            <person name="Chapman J.A."/>
            <person name="Shapiro H."/>
            <person name="Aerts A."/>
            <person name="Otillar R.P."/>
            <person name="Terry A.Y."/>
            <person name="Boore J.L."/>
            <person name="Simakov O."/>
            <person name="Marletaz F."/>
            <person name="Cho S.-J."/>
            <person name="Edsinger-Gonzales E."/>
            <person name="Havlak P."/>
            <person name="Kuo D.-H."/>
            <person name="Larsson T."/>
            <person name="Lv J."/>
            <person name="Arendt D."/>
            <person name="Savage R."/>
            <person name="Osoegawa K."/>
            <person name="de Jong P."/>
            <person name="Lindberg D.R."/>
            <person name="Seaver E.C."/>
            <person name="Weisblat D.A."/>
            <person name="Putnam N.H."/>
            <person name="Grigoriev I.V."/>
            <person name="Rokhsar D.S."/>
        </authorList>
    </citation>
    <scope>NUCLEOTIDE SEQUENCE</scope>
    <source>
        <strain evidence="13">I ESC-2004</strain>
    </source>
</reference>
<dbReference type="InterPro" id="IPR000276">
    <property type="entry name" value="GPCR_Rhodpsn"/>
</dbReference>
<evidence type="ECO:0000313" key="12">
    <source>
        <dbReference type="EnsemblMetazoa" id="CapteP214326"/>
    </source>
</evidence>
<feature type="transmembrane region" description="Helical" evidence="9">
    <location>
        <begin position="245"/>
        <end position="267"/>
    </location>
</feature>
<feature type="transmembrane region" description="Helical" evidence="9">
    <location>
        <begin position="28"/>
        <end position="52"/>
    </location>
</feature>
<dbReference type="AlphaFoldDB" id="R7VJS4"/>
<keyword evidence="4 9" id="KW-1133">Transmembrane helix</keyword>
<dbReference type="GO" id="GO:0005886">
    <property type="term" value="C:plasma membrane"/>
    <property type="evidence" value="ECO:0007669"/>
    <property type="project" value="UniProtKB-SubCell"/>
</dbReference>
<protein>
    <recommendedName>
        <fullName evidence="10">G-protein coupled receptors family 1 profile domain-containing protein</fullName>
    </recommendedName>
</protein>
<evidence type="ECO:0000256" key="2">
    <source>
        <dbReference type="ARBA" id="ARBA00022475"/>
    </source>
</evidence>
<keyword evidence="13" id="KW-1185">Reference proteome</keyword>
<evidence type="ECO:0000256" key="9">
    <source>
        <dbReference type="SAM" id="Phobius"/>
    </source>
</evidence>
<evidence type="ECO:0000313" key="13">
    <source>
        <dbReference type="Proteomes" id="UP000014760"/>
    </source>
</evidence>
<dbReference type="Pfam" id="PF00001">
    <property type="entry name" value="7tm_1"/>
    <property type="match status" value="1"/>
</dbReference>
<evidence type="ECO:0000256" key="1">
    <source>
        <dbReference type="ARBA" id="ARBA00004651"/>
    </source>
</evidence>
<keyword evidence="2" id="KW-1003">Cell membrane</keyword>
<evidence type="ECO:0000256" key="7">
    <source>
        <dbReference type="ARBA" id="ARBA00023170"/>
    </source>
</evidence>
<keyword evidence="6 9" id="KW-0472">Membrane</keyword>
<dbReference type="PANTHER" id="PTHR24249">
    <property type="entry name" value="HISTAMINE RECEPTOR-RELATED G-PROTEIN COUPLED RECEPTOR"/>
    <property type="match status" value="1"/>
</dbReference>
<keyword evidence="8" id="KW-0807">Transducer</keyword>
<dbReference type="PRINTS" id="PR00237">
    <property type="entry name" value="GPCRRHODOPSN"/>
</dbReference>
<reference evidence="12" key="3">
    <citation type="submission" date="2015-06" db="UniProtKB">
        <authorList>
            <consortium name="EnsemblMetazoa"/>
        </authorList>
    </citation>
    <scope>IDENTIFICATION</scope>
</reference>
<gene>
    <name evidence="11" type="ORF">CAPTEDRAFT_214326</name>
</gene>
<dbReference type="SUPFAM" id="SSF81321">
    <property type="entry name" value="Family A G protein-coupled receptor-like"/>
    <property type="match status" value="1"/>
</dbReference>
<reference evidence="11 13" key="2">
    <citation type="journal article" date="2013" name="Nature">
        <title>Insights into bilaterian evolution from three spiralian genomes.</title>
        <authorList>
            <person name="Simakov O."/>
            <person name="Marletaz F."/>
            <person name="Cho S.J."/>
            <person name="Edsinger-Gonzales E."/>
            <person name="Havlak P."/>
            <person name="Hellsten U."/>
            <person name="Kuo D.H."/>
            <person name="Larsson T."/>
            <person name="Lv J."/>
            <person name="Arendt D."/>
            <person name="Savage R."/>
            <person name="Osoegawa K."/>
            <person name="de Jong P."/>
            <person name="Grimwood J."/>
            <person name="Chapman J.A."/>
            <person name="Shapiro H."/>
            <person name="Aerts A."/>
            <person name="Otillar R.P."/>
            <person name="Terry A.Y."/>
            <person name="Boore J.L."/>
            <person name="Grigoriev I.V."/>
            <person name="Lindberg D.R."/>
            <person name="Seaver E.C."/>
            <person name="Weisblat D.A."/>
            <person name="Putnam N.H."/>
            <person name="Rokhsar D.S."/>
        </authorList>
    </citation>
    <scope>NUCLEOTIDE SEQUENCE</scope>
    <source>
        <strain evidence="11 13">I ESC-2004</strain>
    </source>
</reference>
<feature type="transmembrane region" description="Helical" evidence="9">
    <location>
        <begin position="180"/>
        <end position="201"/>
    </location>
</feature>
<name>R7VJS4_CAPTE</name>
<sequence>MAMTMDEESHEIVASKDQGYWLTTDSTFLIVLACLVSVVGVLLNLIIACILTRERIWQEANRNAFLLNMIVANLFGAMNFGMYAVVLMGSDNSLICMFFIYTIQWTYQTSWFSLMLQMLDQYLCIEWPLKYPIWMTDAAIKALIVTSWILPSVHSVVFKWGIDGEAFCANQLDNEQIRQIGLYIIMTIFVIPLPIATTINLRILILAKRRASEVAVIRVASSSRPANDQRLMVSLRVFKQIWRSILTATIVVGTLVLTLLPTTAIVIDSIVNPPTALHQLKIKLLQFSIGFVIVGATFIACPLIYSLRVAQVKKFYLGAWRKVTPPCGVRGSDY</sequence>
<evidence type="ECO:0000256" key="3">
    <source>
        <dbReference type="ARBA" id="ARBA00022692"/>
    </source>
</evidence>
<evidence type="ECO:0000256" key="4">
    <source>
        <dbReference type="ARBA" id="ARBA00022989"/>
    </source>
</evidence>
<dbReference type="InterPro" id="IPR017452">
    <property type="entry name" value="GPCR_Rhodpsn_7TM"/>
</dbReference>
<organism evidence="11">
    <name type="scientific">Capitella teleta</name>
    <name type="common">Polychaete worm</name>
    <dbReference type="NCBI Taxonomy" id="283909"/>
    <lineage>
        <taxon>Eukaryota</taxon>
        <taxon>Metazoa</taxon>
        <taxon>Spiralia</taxon>
        <taxon>Lophotrochozoa</taxon>
        <taxon>Annelida</taxon>
        <taxon>Polychaeta</taxon>
        <taxon>Sedentaria</taxon>
        <taxon>Scolecida</taxon>
        <taxon>Capitellidae</taxon>
        <taxon>Capitella</taxon>
    </lineage>
</organism>
<dbReference type="EMBL" id="AMQN01004364">
    <property type="status" value="NOT_ANNOTATED_CDS"/>
    <property type="molecule type" value="Genomic_DNA"/>
</dbReference>
<dbReference type="CDD" id="cd00637">
    <property type="entry name" value="7tm_classA_rhodopsin-like"/>
    <property type="match status" value="1"/>
</dbReference>
<keyword evidence="3 9" id="KW-0812">Transmembrane</keyword>
<accession>R7VJS4</accession>
<evidence type="ECO:0000256" key="8">
    <source>
        <dbReference type="ARBA" id="ARBA00023224"/>
    </source>
</evidence>
<evidence type="ECO:0000256" key="6">
    <source>
        <dbReference type="ARBA" id="ARBA00023136"/>
    </source>
</evidence>
<feature type="transmembrane region" description="Helical" evidence="9">
    <location>
        <begin position="287"/>
        <end position="307"/>
    </location>
</feature>
<dbReference type="GO" id="GO:0004930">
    <property type="term" value="F:G protein-coupled receptor activity"/>
    <property type="evidence" value="ECO:0007669"/>
    <property type="project" value="UniProtKB-KW"/>
</dbReference>
<dbReference type="Gene3D" id="1.20.1070.10">
    <property type="entry name" value="Rhodopsin 7-helix transmembrane proteins"/>
    <property type="match status" value="1"/>
</dbReference>
<dbReference type="HOGENOM" id="CLU_832207_0_0_1"/>
<comment type="subcellular location">
    <subcellularLocation>
        <location evidence="1">Cell membrane</location>
        <topology evidence="1">Multi-pass membrane protein</topology>
    </subcellularLocation>
</comment>
<evidence type="ECO:0000256" key="5">
    <source>
        <dbReference type="ARBA" id="ARBA00023040"/>
    </source>
</evidence>
<feature type="transmembrane region" description="Helical" evidence="9">
    <location>
        <begin position="64"/>
        <end position="86"/>
    </location>
</feature>
<keyword evidence="5" id="KW-0297">G-protein coupled receptor</keyword>